<reference evidence="2 3" key="2">
    <citation type="submission" date="2018-11" db="EMBL/GenBank/DDBJ databases">
        <authorList>
            <consortium name="Pathogen Informatics"/>
        </authorList>
    </citation>
    <scope>NUCLEOTIDE SEQUENCE [LARGE SCALE GENOMIC DNA]</scope>
    <source>
        <strain evidence="2 3">MHpl1</strain>
    </source>
</reference>
<protein>
    <submittedName>
        <fullName evidence="2 4">Uncharacterized protein</fullName>
    </submittedName>
</protein>
<dbReference type="EMBL" id="UZAF01021652">
    <property type="protein sequence ID" value="VDO79821.1"/>
    <property type="molecule type" value="Genomic_DNA"/>
</dbReference>
<keyword evidence="3" id="KW-1185">Reference proteome</keyword>
<feature type="compositionally biased region" description="Basic and acidic residues" evidence="1">
    <location>
        <begin position="1"/>
        <end position="16"/>
    </location>
</feature>
<proteinExistence type="predicted"/>
<feature type="region of interest" description="Disordered" evidence="1">
    <location>
        <begin position="150"/>
        <end position="170"/>
    </location>
</feature>
<dbReference type="Proteomes" id="UP000268014">
    <property type="component" value="Unassembled WGS sequence"/>
</dbReference>
<evidence type="ECO:0000313" key="2">
    <source>
        <dbReference type="EMBL" id="VDO79821.1"/>
    </source>
</evidence>
<dbReference type="WBParaSite" id="HPLM_0001986701-mRNA-1">
    <property type="protein sequence ID" value="HPLM_0001986701-mRNA-1"/>
    <property type="gene ID" value="HPLM_0001986701"/>
</dbReference>
<feature type="region of interest" description="Disordered" evidence="1">
    <location>
        <begin position="93"/>
        <end position="123"/>
    </location>
</feature>
<sequence>MERRGDGPEKEGVREEMLEEELPTFPKGSTAPTGPQLIHARSENPGIPFKSLSGCGDVNETERGHIVSACDMNPSQREEDEQATQISTACTVDENMNHGGNQVETPKYVQMSPPTLPPKSEESVSTCNTIAMGSGEELPVAKLKVIKLDDADDDEDAREPRLKAGSSADGVSTELQQFNFSSQTYHHMKLDYFRVYTTAVEKHA</sequence>
<dbReference type="OrthoDB" id="10493564at2759"/>
<dbReference type="AlphaFoldDB" id="A0A0N4X675"/>
<evidence type="ECO:0000313" key="3">
    <source>
        <dbReference type="Proteomes" id="UP000268014"/>
    </source>
</evidence>
<accession>A0A0N4X675</accession>
<name>A0A0N4X675_HAEPC</name>
<evidence type="ECO:0000256" key="1">
    <source>
        <dbReference type="SAM" id="MobiDB-lite"/>
    </source>
</evidence>
<organism evidence="4">
    <name type="scientific">Haemonchus placei</name>
    <name type="common">Barber's pole worm</name>
    <dbReference type="NCBI Taxonomy" id="6290"/>
    <lineage>
        <taxon>Eukaryota</taxon>
        <taxon>Metazoa</taxon>
        <taxon>Ecdysozoa</taxon>
        <taxon>Nematoda</taxon>
        <taxon>Chromadorea</taxon>
        <taxon>Rhabditida</taxon>
        <taxon>Rhabditina</taxon>
        <taxon>Rhabditomorpha</taxon>
        <taxon>Strongyloidea</taxon>
        <taxon>Trichostrongylidae</taxon>
        <taxon>Haemonchus</taxon>
    </lineage>
</organism>
<gene>
    <name evidence="2" type="ORF">HPLM_LOCUS19859</name>
</gene>
<evidence type="ECO:0000313" key="4">
    <source>
        <dbReference type="WBParaSite" id="HPLM_0001986701-mRNA-1"/>
    </source>
</evidence>
<reference evidence="4" key="1">
    <citation type="submission" date="2017-02" db="UniProtKB">
        <authorList>
            <consortium name="WormBaseParasite"/>
        </authorList>
    </citation>
    <scope>IDENTIFICATION</scope>
</reference>
<feature type="region of interest" description="Disordered" evidence="1">
    <location>
        <begin position="1"/>
        <end position="56"/>
    </location>
</feature>